<feature type="transmembrane region" description="Helical" evidence="2">
    <location>
        <begin position="109"/>
        <end position="127"/>
    </location>
</feature>
<sequence length="383" mass="42464">MTATIGDPHGSVTRTWPSTGEAATNEPRRFMPLDALRGVAIALVIVHHVWFQFPETRHSLVAKLIAAIGWAGVDLFFGISGFLITTILLRYPRGASLRPFYIRRFFRIVPIYMVAVVLYLLAAIAVGHEDGVLHRIWVNFLLLTAWAIPLWGENGVPYTITWSVSVEEFAYLLFGVLFIASRPAFTTLLRWIVVCALIVRVVCIALFALEPITLYYFAPGRVDAIAMGGVMATLRQDTKQRLTVPVWIPWIAWLAVVAACAFISRETVLVATVGYTAIACASAWLVLCVVGRPDNRLWPVTRWFASLGLVSYFVYLFHGFVIAALVRVLPPQVASAAGVLGLSVAVAAITFMAGRISWRFFEHPLIRRGRDISDRYESAGSRG</sequence>
<feature type="transmembrane region" description="Helical" evidence="2">
    <location>
        <begin position="188"/>
        <end position="208"/>
    </location>
</feature>
<dbReference type="EMBL" id="CP023406">
    <property type="protein sequence ID" value="ATD66154.1"/>
    <property type="molecule type" value="Genomic_DNA"/>
</dbReference>
<feature type="transmembrane region" description="Helical" evidence="2">
    <location>
        <begin position="246"/>
        <end position="264"/>
    </location>
</feature>
<evidence type="ECO:0000313" key="5">
    <source>
        <dbReference type="Proteomes" id="UP000218968"/>
    </source>
</evidence>
<keyword evidence="5" id="KW-1185">Reference proteome</keyword>
<reference evidence="5" key="1">
    <citation type="submission" date="2017-09" db="EMBL/GenBank/DDBJ databases">
        <title>Luteimonas liuhanmingii sp.nov., isolated from the intestinal contents of Tibetan Plateau Pika in Yushu, Qinghai Province, China.</title>
        <authorList>
            <person name="Gui Z."/>
        </authorList>
    </citation>
    <scope>NUCLEOTIDE SEQUENCE [LARGE SCALE GENOMIC DNA]</scope>
    <source>
        <strain evidence="5">100111</strain>
    </source>
</reference>
<dbReference type="PANTHER" id="PTHR23028:SF131">
    <property type="entry name" value="BLR2367 PROTEIN"/>
    <property type="match status" value="1"/>
</dbReference>
<dbReference type="InterPro" id="IPR050879">
    <property type="entry name" value="Acyltransferase_3"/>
</dbReference>
<feature type="transmembrane region" description="Helical" evidence="2">
    <location>
        <begin position="303"/>
        <end position="326"/>
    </location>
</feature>
<dbReference type="RefSeq" id="WP_096296485.1">
    <property type="nucleotide sequence ID" value="NZ_CP023406.1"/>
</dbReference>
<organism evidence="4 5">
    <name type="scientific">Luteimonas chenhongjianii</name>
    <dbReference type="NCBI Taxonomy" id="2006110"/>
    <lineage>
        <taxon>Bacteria</taxon>
        <taxon>Pseudomonadati</taxon>
        <taxon>Pseudomonadota</taxon>
        <taxon>Gammaproteobacteria</taxon>
        <taxon>Lysobacterales</taxon>
        <taxon>Lysobacteraceae</taxon>
        <taxon>Luteimonas</taxon>
    </lineage>
</organism>
<protein>
    <recommendedName>
        <fullName evidence="3">Acyltransferase 3 domain-containing protein</fullName>
    </recommendedName>
</protein>
<accession>A0A290XAG1</accession>
<evidence type="ECO:0000259" key="3">
    <source>
        <dbReference type="Pfam" id="PF01757"/>
    </source>
</evidence>
<gene>
    <name evidence="4" type="ORF">CNR27_00705</name>
</gene>
<feature type="region of interest" description="Disordered" evidence="1">
    <location>
        <begin position="1"/>
        <end position="23"/>
    </location>
</feature>
<keyword evidence="2" id="KW-0472">Membrane</keyword>
<dbReference type="KEGG" id="lum:CNR27_00705"/>
<feature type="transmembrane region" description="Helical" evidence="2">
    <location>
        <begin position="270"/>
        <end position="291"/>
    </location>
</feature>
<dbReference type="AlphaFoldDB" id="A0A290XAG1"/>
<feature type="domain" description="Acyltransferase 3" evidence="3">
    <location>
        <begin position="33"/>
        <end position="350"/>
    </location>
</feature>
<dbReference type="PANTHER" id="PTHR23028">
    <property type="entry name" value="ACETYLTRANSFERASE"/>
    <property type="match status" value="1"/>
</dbReference>
<dbReference type="GO" id="GO:0000271">
    <property type="term" value="P:polysaccharide biosynthetic process"/>
    <property type="evidence" value="ECO:0007669"/>
    <property type="project" value="TreeGrafter"/>
</dbReference>
<dbReference type="GO" id="GO:0016020">
    <property type="term" value="C:membrane"/>
    <property type="evidence" value="ECO:0007669"/>
    <property type="project" value="TreeGrafter"/>
</dbReference>
<dbReference type="InterPro" id="IPR002656">
    <property type="entry name" value="Acyl_transf_3_dom"/>
</dbReference>
<dbReference type="GO" id="GO:0016747">
    <property type="term" value="F:acyltransferase activity, transferring groups other than amino-acyl groups"/>
    <property type="evidence" value="ECO:0007669"/>
    <property type="project" value="InterPro"/>
</dbReference>
<proteinExistence type="predicted"/>
<feature type="transmembrane region" description="Helical" evidence="2">
    <location>
        <begin position="136"/>
        <end position="152"/>
    </location>
</feature>
<dbReference type="Pfam" id="PF01757">
    <property type="entry name" value="Acyl_transf_3"/>
    <property type="match status" value="1"/>
</dbReference>
<feature type="transmembrane region" description="Helical" evidence="2">
    <location>
        <begin position="332"/>
        <end position="358"/>
    </location>
</feature>
<evidence type="ECO:0000256" key="2">
    <source>
        <dbReference type="SAM" id="Phobius"/>
    </source>
</evidence>
<feature type="transmembrane region" description="Helical" evidence="2">
    <location>
        <begin position="158"/>
        <end position="181"/>
    </location>
</feature>
<evidence type="ECO:0000313" key="4">
    <source>
        <dbReference type="EMBL" id="ATD66154.1"/>
    </source>
</evidence>
<dbReference type="OrthoDB" id="9767863at2"/>
<feature type="transmembrane region" description="Helical" evidence="2">
    <location>
        <begin position="35"/>
        <end position="53"/>
    </location>
</feature>
<name>A0A290XAG1_9GAMM</name>
<feature type="transmembrane region" description="Helical" evidence="2">
    <location>
        <begin position="65"/>
        <end position="89"/>
    </location>
</feature>
<keyword evidence="2" id="KW-0812">Transmembrane</keyword>
<dbReference type="Proteomes" id="UP000218968">
    <property type="component" value="Chromosome"/>
</dbReference>
<evidence type="ECO:0000256" key="1">
    <source>
        <dbReference type="SAM" id="MobiDB-lite"/>
    </source>
</evidence>
<feature type="compositionally biased region" description="Polar residues" evidence="1">
    <location>
        <begin position="12"/>
        <end position="22"/>
    </location>
</feature>
<keyword evidence="2" id="KW-1133">Transmembrane helix</keyword>